<dbReference type="InterPro" id="IPR013641">
    <property type="entry name" value="KTI12/PSTK"/>
</dbReference>
<evidence type="ECO:0000313" key="3">
    <source>
        <dbReference type="EMBL" id="GFR91513.1"/>
    </source>
</evidence>
<evidence type="ECO:0000256" key="2">
    <source>
        <dbReference type="ARBA" id="ARBA00022840"/>
    </source>
</evidence>
<accession>A0AAV4H0W3</accession>
<keyword evidence="3" id="KW-0808">Transferase</keyword>
<dbReference type="PANTHER" id="PTHR20873:SF0">
    <property type="entry name" value="L-SERYL-TRNA(SEC) KINASE"/>
    <property type="match status" value="1"/>
</dbReference>
<dbReference type="AlphaFoldDB" id="A0AAV4H0W3"/>
<dbReference type="EMBL" id="BMAT01001741">
    <property type="protein sequence ID" value="GFR91513.1"/>
    <property type="molecule type" value="Genomic_DNA"/>
</dbReference>
<dbReference type="GO" id="GO:0000049">
    <property type="term" value="F:tRNA binding"/>
    <property type="evidence" value="ECO:0007669"/>
    <property type="project" value="TreeGrafter"/>
</dbReference>
<dbReference type="Proteomes" id="UP000762676">
    <property type="component" value="Unassembled WGS sequence"/>
</dbReference>
<dbReference type="GO" id="GO:0005524">
    <property type="term" value="F:ATP binding"/>
    <property type="evidence" value="ECO:0007669"/>
    <property type="project" value="UniProtKB-KW"/>
</dbReference>
<keyword evidence="2" id="KW-0067">ATP-binding</keyword>
<gene>
    <name evidence="3" type="ORF">ElyMa_000845000</name>
</gene>
<dbReference type="GO" id="GO:0016301">
    <property type="term" value="F:kinase activity"/>
    <property type="evidence" value="ECO:0007669"/>
    <property type="project" value="UniProtKB-KW"/>
</dbReference>
<reference evidence="3 4" key="1">
    <citation type="journal article" date="2021" name="Elife">
        <title>Chloroplast acquisition without the gene transfer in kleptoplastic sea slugs, Plakobranchus ocellatus.</title>
        <authorList>
            <person name="Maeda T."/>
            <person name="Takahashi S."/>
            <person name="Yoshida T."/>
            <person name="Shimamura S."/>
            <person name="Takaki Y."/>
            <person name="Nagai Y."/>
            <person name="Toyoda A."/>
            <person name="Suzuki Y."/>
            <person name="Arimoto A."/>
            <person name="Ishii H."/>
            <person name="Satoh N."/>
            <person name="Nishiyama T."/>
            <person name="Hasebe M."/>
            <person name="Maruyama T."/>
            <person name="Minagawa J."/>
            <person name="Obokata J."/>
            <person name="Shigenobu S."/>
        </authorList>
    </citation>
    <scope>NUCLEOTIDE SEQUENCE [LARGE SCALE GENOMIC DNA]</scope>
</reference>
<dbReference type="Pfam" id="PF08433">
    <property type="entry name" value="KTI12"/>
    <property type="match status" value="1"/>
</dbReference>
<keyword evidence="3" id="KW-0418">Kinase</keyword>
<dbReference type="InterPro" id="IPR027417">
    <property type="entry name" value="P-loop_NTPase"/>
</dbReference>
<protein>
    <submittedName>
        <fullName evidence="3">L-seryl-tRNA(Sec) kinase</fullName>
    </submittedName>
</protein>
<proteinExistence type="predicted"/>
<dbReference type="InterPro" id="IPR052648">
    <property type="entry name" value="Ser-tRNA(Sec)_kinase"/>
</dbReference>
<dbReference type="PANTHER" id="PTHR20873">
    <property type="entry name" value="L-SERYL-TRNA(SEC) KINASE"/>
    <property type="match status" value="1"/>
</dbReference>
<evidence type="ECO:0000313" key="4">
    <source>
        <dbReference type="Proteomes" id="UP000762676"/>
    </source>
</evidence>
<keyword evidence="1" id="KW-0547">Nucleotide-binding</keyword>
<evidence type="ECO:0000256" key="1">
    <source>
        <dbReference type="ARBA" id="ARBA00022741"/>
    </source>
</evidence>
<sequence>MYFRSMRYEFFKLARKYAVGFCQLYFMCSTTEAINENKKRTQEQQVPEVVIFRMAERLEPPDVESFAWEKRSAIIETRKSTSLQDHSIIQLIMLSLSNPVQAQSSRDEEEVSKSRVQGSSSLVHQGDLILRKCVAAWMAEILGFGQPALQSNTLKFLRERENAWGGHVYDLEGHVYDLEGHVCDLEESSCFNKKHNRCVKTIRLESS</sequence>
<keyword evidence="4" id="KW-1185">Reference proteome</keyword>
<dbReference type="Gene3D" id="3.40.50.300">
    <property type="entry name" value="P-loop containing nucleotide triphosphate hydrolases"/>
    <property type="match status" value="1"/>
</dbReference>
<organism evidence="3 4">
    <name type="scientific">Elysia marginata</name>
    <dbReference type="NCBI Taxonomy" id="1093978"/>
    <lineage>
        <taxon>Eukaryota</taxon>
        <taxon>Metazoa</taxon>
        <taxon>Spiralia</taxon>
        <taxon>Lophotrochozoa</taxon>
        <taxon>Mollusca</taxon>
        <taxon>Gastropoda</taxon>
        <taxon>Heterobranchia</taxon>
        <taxon>Euthyneura</taxon>
        <taxon>Panpulmonata</taxon>
        <taxon>Sacoglossa</taxon>
        <taxon>Placobranchoidea</taxon>
        <taxon>Plakobranchidae</taxon>
        <taxon>Elysia</taxon>
    </lineage>
</organism>
<comment type="caution">
    <text evidence="3">The sequence shown here is derived from an EMBL/GenBank/DDBJ whole genome shotgun (WGS) entry which is preliminary data.</text>
</comment>
<name>A0AAV4H0W3_9GAST</name>